<protein>
    <submittedName>
        <fullName evidence="4">Endonuclease/exonuclease/phosphatase family metal-dependent hydrolase</fullName>
    </submittedName>
</protein>
<keyword evidence="5" id="KW-1185">Reference proteome</keyword>
<comment type="caution">
    <text evidence="4">The sequence shown here is derived from an EMBL/GenBank/DDBJ whole genome shotgun (WGS) entry which is preliminary data.</text>
</comment>
<dbReference type="RefSeq" id="WP_131848764.1">
    <property type="nucleotide sequence ID" value="NZ_SLXV01000017.1"/>
</dbReference>
<evidence type="ECO:0000256" key="1">
    <source>
        <dbReference type="SAM" id="MobiDB-lite"/>
    </source>
</evidence>
<feature type="domain" description="Endonuclease/exonuclease/phosphatase" evidence="3">
    <location>
        <begin position="44"/>
        <end position="346"/>
    </location>
</feature>
<evidence type="ECO:0000256" key="2">
    <source>
        <dbReference type="SAM" id="Phobius"/>
    </source>
</evidence>
<gene>
    <name evidence="4" type="ORF">EDD57_1173</name>
</gene>
<evidence type="ECO:0000313" key="4">
    <source>
        <dbReference type="EMBL" id="TCP68318.1"/>
    </source>
</evidence>
<dbReference type="AlphaFoldDB" id="A0A4R2RXU3"/>
<keyword evidence="2" id="KW-0812">Transmembrane</keyword>
<evidence type="ECO:0000259" key="3">
    <source>
        <dbReference type="Pfam" id="PF03372"/>
    </source>
</evidence>
<dbReference type="GO" id="GO:0004527">
    <property type="term" value="F:exonuclease activity"/>
    <property type="evidence" value="ECO:0007669"/>
    <property type="project" value="UniProtKB-KW"/>
</dbReference>
<feature type="transmembrane region" description="Helical" evidence="2">
    <location>
        <begin position="7"/>
        <end position="26"/>
    </location>
</feature>
<organism evidence="4 5">
    <name type="scientific">Baia soyae</name>
    <dbReference type="NCBI Taxonomy" id="1544746"/>
    <lineage>
        <taxon>Bacteria</taxon>
        <taxon>Bacillati</taxon>
        <taxon>Bacillota</taxon>
        <taxon>Bacilli</taxon>
        <taxon>Bacillales</taxon>
        <taxon>Thermoactinomycetaceae</taxon>
        <taxon>Baia</taxon>
    </lineage>
</organism>
<feature type="compositionally biased region" description="Acidic residues" evidence="1">
    <location>
        <begin position="700"/>
        <end position="721"/>
    </location>
</feature>
<evidence type="ECO:0000313" key="5">
    <source>
        <dbReference type="Proteomes" id="UP000294746"/>
    </source>
</evidence>
<dbReference type="PANTHER" id="PTHR16320:SF23">
    <property type="entry name" value="SPHINGOMYELINASE C 1"/>
    <property type="match status" value="1"/>
</dbReference>
<dbReference type="InterPro" id="IPR036691">
    <property type="entry name" value="Endo/exonu/phosph_ase_sf"/>
</dbReference>
<keyword evidence="4" id="KW-0378">Hydrolase</keyword>
<keyword evidence="2" id="KW-0472">Membrane</keyword>
<keyword evidence="4" id="KW-0269">Exonuclease</keyword>
<dbReference type="SUPFAM" id="SSF56219">
    <property type="entry name" value="DNase I-like"/>
    <property type="match status" value="1"/>
</dbReference>
<dbReference type="GO" id="GO:0004767">
    <property type="term" value="F:sphingomyelin phosphodiesterase activity"/>
    <property type="evidence" value="ECO:0007669"/>
    <property type="project" value="InterPro"/>
</dbReference>
<keyword evidence="4" id="KW-0255">Endonuclease</keyword>
<dbReference type="Gene3D" id="3.60.10.10">
    <property type="entry name" value="Endonuclease/exonuclease/phosphatase"/>
    <property type="match status" value="1"/>
</dbReference>
<dbReference type="InterPro" id="IPR038772">
    <property type="entry name" value="Sph/SMPD2-like"/>
</dbReference>
<dbReference type="GO" id="GO:0004519">
    <property type="term" value="F:endonuclease activity"/>
    <property type="evidence" value="ECO:0007669"/>
    <property type="project" value="UniProtKB-KW"/>
</dbReference>
<dbReference type="OrthoDB" id="7316663at2"/>
<dbReference type="Proteomes" id="UP000294746">
    <property type="component" value="Unassembled WGS sequence"/>
</dbReference>
<name>A0A4R2RXU3_9BACL</name>
<proteinExistence type="predicted"/>
<accession>A0A4R2RXU3</accession>
<keyword evidence="4" id="KW-0540">Nuclease</keyword>
<keyword evidence="2" id="KW-1133">Transmembrane helix</keyword>
<sequence length="771" mass="86499">MRSTNKGIYLLLVMTLITITLIPVILPMESYATGKLDGSYRILSYNVHAKEPILEETLDDDTEYPMDAKDRGAMIGNHILKGDYDIIVLSEVFDESDLPDADFQEGLLSTLKDKYPYRIEELGDMETAFDPLNPDVVREDSGLMLLTKFKPLENDNLKSSGSFSCVKDIDHVGFTEGCSKGWSPYPLTPTEDALAQKGVGWVRLENPNSLNPINVFFTHTQAHQSGREIRAYQFLQIKKFMNEVKKGSSPNRPEDMVLAGDLNVIADTDEYRDMMNVFSDVGLEDTWELGSKKDPGYSWSALNDQHPGSSNERLDYILANIQGSCYQHAALRRDFDSKEGLDLSDHYGVELTIAPHYAYCSPAAALTNPGEDISRMRINKQGNYQWVHFTNPGTYTFTVASETDNTTPFEIIAYRDEDLSTPLKPWKGDSLIDKGVQLSKDTVSFAPSGPFYLRIRPVNADQTHNKTWTGDINLKVHKHTGVSWDDAIALHPFKETNASMAADTGINPIQKKTYFELRTEQLLSLKKQDFSFTLTQKGVNSSGEYTKPASGTSKEKFGYQLKASIDGPDLFKVDETQVGALWSLPYLTNTAISAKSDEYRLIVTRPQPTSNTQAHFSMRYTTNLRNLDIMTLRCKDQEDSNILDAEDDDPYLKLNIDGELTRTLWYGDTDENQSHHGPKRILGGSLNTHKIPFTSVESTLYEEDGDGTPDYGDPDAGDTDENLGSLRIESSPHDPNSDALSYKTTDFDRDPDALYRMGYRVYLPGAEYSGE</sequence>
<dbReference type="InterPro" id="IPR005135">
    <property type="entry name" value="Endo/exonuclease/phosphatase"/>
</dbReference>
<feature type="region of interest" description="Disordered" evidence="1">
    <location>
        <begin position="700"/>
        <end position="746"/>
    </location>
</feature>
<reference evidence="4 5" key="1">
    <citation type="submission" date="2019-03" db="EMBL/GenBank/DDBJ databases">
        <title>Genomic Encyclopedia of Type Strains, Phase IV (KMG-IV): sequencing the most valuable type-strain genomes for metagenomic binning, comparative biology and taxonomic classification.</title>
        <authorList>
            <person name="Goeker M."/>
        </authorList>
    </citation>
    <scope>NUCLEOTIDE SEQUENCE [LARGE SCALE GENOMIC DNA]</scope>
    <source>
        <strain evidence="4 5">DSM 46831</strain>
    </source>
</reference>
<dbReference type="Pfam" id="PF03372">
    <property type="entry name" value="Exo_endo_phos"/>
    <property type="match status" value="1"/>
</dbReference>
<dbReference type="PANTHER" id="PTHR16320">
    <property type="entry name" value="SPHINGOMYELINASE FAMILY MEMBER"/>
    <property type="match status" value="1"/>
</dbReference>
<dbReference type="EMBL" id="SLXV01000017">
    <property type="protein sequence ID" value="TCP68318.1"/>
    <property type="molecule type" value="Genomic_DNA"/>
</dbReference>